<evidence type="ECO:0000313" key="2">
    <source>
        <dbReference type="EMBL" id="KAK4814916.1"/>
    </source>
</evidence>
<comment type="caution">
    <text evidence="2">The sequence shown here is derived from an EMBL/GenBank/DDBJ whole genome shotgun (WGS) entry which is preliminary data.</text>
</comment>
<protein>
    <submittedName>
        <fullName evidence="2">Uncharacterized protein</fullName>
    </submittedName>
</protein>
<dbReference type="Proteomes" id="UP001333110">
    <property type="component" value="Unassembled WGS sequence"/>
</dbReference>
<dbReference type="AlphaFoldDB" id="A0AAN7MZN5"/>
<evidence type="ECO:0000313" key="3">
    <source>
        <dbReference type="Proteomes" id="UP001333110"/>
    </source>
</evidence>
<organism evidence="2 3">
    <name type="scientific">Mycteria americana</name>
    <name type="common">Wood stork</name>
    <dbReference type="NCBI Taxonomy" id="33587"/>
    <lineage>
        <taxon>Eukaryota</taxon>
        <taxon>Metazoa</taxon>
        <taxon>Chordata</taxon>
        <taxon>Craniata</taxon>
        <taxon>Vertebrata</taxon>
        <taxon>Euteleostomi</taxon>
        <taxon>Archelosauria</taxon>
        <taxon>Archosauria</taxon>
        <taxon>Dinosauria</taxon>
        <taxon>Saurischia</taxon>
        <taxon>Theropoda</taxon>
        <taxon>Coelurosauria</taxon>
        <taxon>Aves</taxon>
        <taxon>Neognathae</taxon>
        <taxon>Neoaves</taxon>
        <taxon>Aequornithes</taxon>
        <taxon>Ciconiiformes</taxon>
        <taxon>Ciconiidae</taxon>
        <taxon>Mycteria</taxon>
    </lineage>
</organism>
<sequence length="203" mass="21566">MSRAKGHKDDEGTGASDIWGEAERAGTTEPAEEEGQGDPAHKKLGGGTARTADPNWPKGYSIPYGVTLSIETGGAGRGAMIAAWDGLGIGQWVITLSSLLLEAPALGKSGVSYRNRCFPLAYQGHTALVRLPVLPSPSGNPCSLLELPFSPRETPAPPEQPWEKRLKRAEVSQRYESGPCDVLAFILFSSLEGEITGIPTPTR</sequence>
<reference evidence="2 3" key="1">
    <citation type="journal article" date="2023" name="J. Hered.">
        <title>Chromosome-level genome of the wood stork (Mycteria americana) provides insight into avian chromosome evolution.</title>
        <authorList>
            <person name="Flamio R. Jr."/>
            <person name="Ramstad K.M."/>
        </authorList>
    </citation>
    <scope>NUCLEOTIDE SEQUENCE [LARGE SCALE GENOMIC DNA]</scope>
    <source>
        <strain evidence="2">JAX WOST 10</strain>
    </source>
</reference>
<accession>A0AAN7MZN5</accession>
<proteinExistence type="predicted"/>
<name>A0AAN7MZN5_MYCAM</name>
<dbReference type="EMBL" id="JAUNZN010000010">
    <property type="protein sequence ID" value="KAK4814916.1"/>
    <property type="molecule type" value="Genomic_DNA"/>
</dbReference>
<feature type="region of interest" description="Disordered" evidence="1">
    <location>
        <begin position="1"/>
        <end position="56"/>
    </location>
</feature>
<gene>
    <name evidence="2" type="ORF">QYF61_003240</name>
</gene>
<evidence type="ECO:0000256" key="1">
    <source>
        <dbReference type="SAM" id="MobiDB-lite"/>
    </source>
</evidence>
<keyword evidence="3" id="KW-1185">Reference proteome</keyword>